<dbReference type="PROSITE" id="PS50009">
    <property type="entry name" value="RASGEF_CAT"/>
    <property type="match status" value="1"/>
</dbReference>
<dbReference type="Pfam" id="PF00617">
    <property type="entry name" value="RasGEF"/>
    <property type="match status" value="1"/>
</dbReference>
<dbReference type="EMBL" id="JADDUC010000036">
    <property type="protein sequence ID" value="KAG0122423.1"/>
    <property type="molecule type" value="Genomic_DNA"/>
</dbReference>
<dbReference type="InterPro" id="IPR023578">
    <property type="entry name" value="Ras_GEF_dom_sf"/>
</dbReference>
<dbReference type="PROSITE" id="PS00720">
    <property type="entry name" value="RASGEF"/>
    <property type="match status" value="1"/>
</dbReference>
<dbReference type="Pfam" id="PF00788">
    <property type="entry name" value="RA"/>
    <property type="match status" value="1"/>
</dbReference>
<feature type="region of interest" description="Disordered" evidence="3">
    <location>
        <begin position="797"/>
        <end position="823"/>
    </location>
</feature>
<dbReference type="SMART" id="SM00147">
    <property type="entry name" value="RasGEF"/>
    <property type="match status" value="1"/>
</dbReference>
<dbReference type="FunFam" id="1.10.840.10:FF:000005">
    <property type="entry name" value="Ral guanine nucleotide dissociation stimulator isoform 1"/>
    <property type="match status" value="1"/>
</dbReference>
<dbReference type="InterPro" id="IPR015758">
    <property type="entry name" value="RalGDS_RA"/>
</dbReference>
<dbReference type="InterPro" id="IPR008937">
    <property type="entry name" value="Ras-like_GEF"/>
</dbReference>
<dbReference type="Proteomes" id="UP000618051">
    <property type="component" value="Unassembled WGS sequence"/>
</dbReference>
<sequence length="962" mass="106597">MAGTKNLITETLLRPGANVTSWERQRPGEGSSQAGLWAVLSLSLSLPCEGSLAQPGFAEGLRQAARGHGTDQEQLPKVLAPLWAVSAGQTHWCHLVCISEQSSTQEIGEELEDGVIYSISLRKVQLHHTANKGQRWLGFENESALNLYETCKVRTIKAGTLEKLVEYLVSAFKGNDSTYVTIFLCTYRAFATTKQVLDLLLNRYGKLHVQANGDHARHTVDERMELKNTISSILGAWLDQYSEDFRKPPDFSCLKQLISYVHHNIPGSDLERRARILLAQFQQQEQSEAEAEAVDHGSCTFQLVEENGVGDGKPDFLSFSPEMVAEQFTLMDAELFKKVVPYHCLGCIWSQRDKKGKEHLAPTIRATVSQFNSVANCVIATCLGDRSLKPQQRAKVVERWIEVARECRILKNFSSLRAILSALQCNAVHRLKKTWDEVLRESFRTFHELSEIFSDENNHSLSRELLIKEGTSKFATLEINPKRAQKRQQQQREMGVMQGTIPYLGTFLTDLVMLDTAMKDFLDGGLINFEKRRKFWGRGFWSHGFHLLQEFEVIAQIKLLQSACNNYSFTQEDQFVEWFHSLERLSEAESYGLSCEIEPLSESASNTLKAKKNTGIIKRWSDRQPPSTEPCASSSSHSKSFDQLKCGQYLCSGDATDSVSVTSAGSSSSDVEEINISFIPESPDCQEKKESHRVGTVPPLRWGWGWGKQVGGPGLLERPLPLAAPAARQGSRASGGCSCVGPPLSQVSEIPLASLPQRWYAPSVADGEAKPTVSSASPLLPALQFWESTSLSSLDTSGIGSGSSSASSSSVSSTPVTASRTHKRSVSGISSYSSLSLPLYNQQVDDCCIIRVSLAVDNGNMYKSILVTSQDKTPVVIRKAMAKHNLDGDRPEDYELVQIISEERELKIPDNANVFYAMNSAANYDFVLKKRGFSKGVKIKHGSSSTLPRMKQKGLKIAKGIF</sequence>
<evidence type="ECO:0000259" key="4">
    <source>
        <dbReference type="PROSITE" id="PS50009"/>
    </source>
</evidence>
<dbReference type="InterPro" id="IPR000159">
    <property type="entry name" value="RA_dom"/>
</dbReference>
<dbReference type="FunFam" id="3.10.20.90:FF:000042">
    <property type="entry name" value="Ral guanine nucleotide dissociation stimulator isoform 1"/>
    <property type="match status" value="1"/>
</dbReference>
<dbReference type="Gene3D" id="1.10.840.10">
    <property type="entry name" value="Ras guanine-nucleotide exchange factors catalytic domain"/>
    <property type="match status" value="1"/>
</dbReference>
<dbReference type="PANTHER" id="PTHR23113">
    <property type="entry name" value="GUANINE NUCLEOTIDE EXCHANGE FACTOR"/>
    <property type="match status" value="1"/>
</dbReference>
<evidence type="ECO:0000259" key="6">
    <source>
        <dbReference type="PROSITE" id="PS50212"/>
    </source>
</evidence>
<dbReference type="GO" id="GO:0005085">
    <property type="term" value="F:guanyl-nucleotide exchange factor activity"/>
    <property type="evidence" value="ECO:0007669"/>
    <property type="project" value="UniProtKB-KW"/>
</dbReference>
<evidence type="ECO:0000259" key="5">
    <source>
        <dbReference type="PROSITE" id="PS50200"/>
    </source>
</evidence>
<accession>A0A835NYD1</accession>
<dbReference type="PROSITE" id="PS50200">
    <property type="entry name" value="RA"/>
    <property type="match status" value="1"/>
</dbReference>
<dbReference type="CDD" id="cd00155">
    <property type="entry name" value="RasGEF"/>
    <property type="match status" value="1"/>
</dbReference>
<proteinExistence type="predicted"/>
<feature type="compositionally biased region" description="Polar residues" evidence="3">
    <location>
        <begin position="624"/>
        <end position="638"/>
    </location>
</feature>
<evidence type="ECO:0000256" key="3">
    <source>
        <dbReference type="SAM" id="MobiDB-lite"/>
    </source>
</evidence>
<feature type="domain" description="N-terminal Ras-GEF" evidence="6">
    <location>
        <begin position="152"/>
        <end position="282"/>
    </location>
</feature>
<dbReference type="InterPro" id="IPR036964">
    <property type="entry name" value="RASGEF_cat_dom_sf"/>
</dbReference>
<dbReference type="SMART" id="SM00229">
    <property type="entry name" value="RasGEFN"/>
    <property type="match status" value="1"/>
</dbReference>
<feature type="region of interest" description="Disordered" evidence="3">
    <location>
        <begin position="619"/>
        <end position="639"/>
    </location>
</feature>
<evidence type="ECO:0008006" key="10">
    <source>
        <dbReference type="Google" id="ProtNLM"/>
    </source>
</evidence>
<dbReference type="PROSITE" id="PS50212">
    <property type="entry name" value="RASGEF_NTER"/>
    <property type="match status" value="1"/>
</dbReference>
<evidence type="ECO:0000256" key="2">
    <source>
        <dbReference type="PROSITE-ProRule" id="PRU00168"/>
    </source>
</evidence>
<comment type="caution">
    <text evidence="7">The sequence shown here is derived from an EMBL/GenBank/DDBJ whole genome shotgun (WGS) entry which is preliminary data.</text>
</comment>
<reference evidence="7" key="1">
    <citation type="submission" date="2020-10" db="EMBL/GenBank/DDBJ databases">
        <title>Feather gene expression reveals the developmental basis of iridescence in African starlings.</title>
        <authorList>
            <person name="Rubenstein D.R."/>
        </authorList>
    </citation>
    <scope>NUCLEOTIDE SEQUENCE</scope>
    <source>
        <strain evidence="7">SS15</strain>
        <tissue evidence="7">Liver</tissue>
    </source>
</reference>
<dbReference type="OrthoDB" id="26687at2759"/>
<evidence type="ECO:0000256" key="1">
    <source>
        <dbReference type="ARBA" id="ARBA00022658"/>
    </source>
</evidence>
<dbReference type="SUPFAM" id="SSF48366">
    <property type="entry name" value="Ras GEF"/>
    <property type="match status" value="1"/>
</dbReference>
<evidence type="ECO:0000313" key="9">
    <source>
        <dbReference type="Proteomes" id="UP000618051"/>
    </source>
</evidence>
<dbReference type="Gene3D" id="3.10.20.90">
    <property type="entry name" value="Phosphatidylinositol 3-kinase Catalytic Subunit, Chain A, domain 1"/>
    <property type="match status" value="1"/>
</dbReference>
<reference evidence="8 9" key="2">
    <citation type="journal article" date="2021" name="J. Hered.">
        <title>Feather Gene Expression Elucidates the Developmental Basis of Plumage Iridescence in African Starlings.</title>
        <authorList>
            <person name="Rubenstein D.R."/>
            <person name="Corvelo A."/>
            <person name="MacManes M.D."/>
            <person name="Maia R."/>
            <person name="Narzisi G."/>
            <person name="Rousaki A."/>
            <person name="Vandenabeele P."/>
            <person name="Shawkey M.D."/>
            <person name="Solomon J."/>
        </authorList>
    </citation>
    <scope>NUCLEOTIDE SEQUENCE [LARGE SCALE GENOMIC DNA]</scope>
    <source>
        <strain evidence="8">SS15</strain>
    </source>
</reference>
<protein>
    <recommendedName>
        <fullName evidence="10">Ral guanine nucleotide dissociation stimulator</fullName>
    </recommendedName>
</protein>
<dbReference type="CDD" id="cd17209">
    <property type="entry name" value="RA_RalGDS"/>
    <property type="match status" value="1"/>
</dbReference>
<dbReference type="Gene3D" id="1.20.870.10">
    <property type="entry name" value="Son of sevenless (SoS) protein Chain: S domain 1"/>
    <property type="match status" value="1"/>
</dbReference>
<evidence type="ECO:0000313" key="8">
    <source>
        <dbReference type="EMBL" id="KAI1232152.1"/>
    </source>
</evidence>
<dbReference type="EMBL" id="JADDUC020000023">
    <property type="protein sequence ID" value="KAI1232152.1"/>
    <property type="molecule type" value="Genomic_DNA"/>
</dbReference>
<dbReference type="PANTHER" id="PTHR23113:SF35">
    <property type="entry name" value="RAL GUANINE NUCLEOTIDE DISSOCIATION STIMULATOR"/>
    <property type="match status" value="1"/>
</dbReference>
<dbReference type="GO" id="GO:0005886">
    <property type="term" value="C:plasma membrane"/>
    <property type="evidence" value="ECO:0007669"/>
    <property type="project" value="TreeGrafter"/>
</dbReference>
<gene>
    <name evidence="8" type="ORF">IHE44_0007213</name>
    <name evidence="7" type="ORF">IHE44_009054</name>
</gene>
<dbReference type="InterPro" id="IPR029071">
    <property type="entry name" value="Ubiquitin-like_domsf"/>
</dbReference>
<feature type="domain" description="Ras-GEF" evidence="4">
    <location>
        <begin position="320"/>
        <end position="574"/>
    </location>
</feature>
<feature type="compositionally biased region" description="Low complexity" evidence="3">
    <location>
        <begin position="797"/>
        <end position="819"/>
    </location>
</feature>
<dbReference type="InterPro" id="IPR000651">
    <property type="entry name" value="Ras-like_Gua-exchang_fac_N"/>
</dbReference>
<keyword evidence="1 2" id="KW-0344">Guanine-nucleotide releasing factor</keyword>
<feature type="domain" description="Ras-associating" evidence="5">
    <location>
        <begin position="846"/>
        <end position="933"/>
    </location>
</feature>
<evidence type="ECO:0000313" key="7">
    <source>
        <dbReference type="EMBL" id="KAG0122423.1"/>
    </source>
</evidence>
<keyword evidence="9" id="KW-1185">Reference proteome</keyword>
<dbReference type="SUPFAM" id="SSF54236">
    <property type="entry name" value="Ubiquitin-like"/>
    <property type="match status" value="1"/>
</dbReference>
<dbReference type="AlphaFoldDB" id="A0A835NYD1"/>
<organism evidence="7">
    <name type="scientific">Lamprotornis superbus</name>
    <dbReference type="NCBI Taxonomy" id="245042"/>
    <lineage>
        <taxon>Eukaryota</taxon>
        <taxon>Metazoa</taxon>
        <taxon>Chordata</taxon>
        <taxon>Craniata</taxon>
        <taxon>Vertebrata</taxon>
        <taxon>Euteleostomi</taxon>
        <taxon>Archelosauria</taxon>
        <taxon>Archosauria</taxon>
        <taxon>Dinosauria</taxon>
        <taxon>Saurischia</taxon>
        <taxon>Theropoda</taxon>
        <taxon>Coelurosauria</taxon>
        <taxon>Aves</taxon>
        <taxon>Neognathae</taxon>
        <taxon>Neoaves</taxon>
        <taxon>Telluraves</taxon>
        <taxon>Australaves</taxon>
        <taxon>Passeriformes</taxon>
        <taxon>Sturnidae</taxon>
        <taxon>Lamprotornis</taxon>
    </lineage>
</organism>
<dbReference type="GO" id="GO:0007265">
    <property type="term" value="P:Ras protein signal transduction"/>
    <property type="evidence" value="ECO:0007669"/>
    <property type="project" value="TreeGrafter"/>
</dbReference>
<dbReference type="SMART" id="SM00314">
    <property type="entry name" value="RA"/>
    <property type="match status" value="1"/>
</dbReference>
<dbReference type="InterPro" id="IPR001895">
    <property type="entry name" value="RASGEF_cat_dom"/>
</dbReference>
<dbReference type="InterPro" id="IPR019804">
    <property type="entry name" value="Ras_G-nucl-exch_fac_CS"/>
</dbReference>
<name>A0A835NYD1_9PASS</name>
<dbReference type="CDD" id="cd06224">
    <property type="entry name" value="REM"/>
    <property type="match status" value="1"/>
</dbReference>
<dbReference type="Pfam" id="PF00618">
    <property type="entry name" value="RasGEF_N"/>
    <property type="match status" value="1"/>
</dbReference>
<reference evidence="8" key="3">
    <citation type="submission" date="2022-01" db="EMBL/GenBank/DDBJ databases">
        <authorList>
            <person name="Rubenstein D.R."/>
        </authorList>
    </citation>
    <scope>NUCLEOTIDE SEQUENCE</scope>
    <source>
        <strain evidence="8">SS15</strain>
        <tissue evidence="8">Liver</tissue>
    </source>
</reference>